<dbReference type="AlphaFoldDB" id="A0A0F7FID7"/>
<evidence type="ECO:0000313" key="2">
    <source>
        <dbReference type="EMBL" id="AKG39118.1"/>
    </source>
</evidence>
<name>A0A0F7FID7_9CREN</name>
<dbReference type="EMBL" id="CP009961">
    <property type="protein sequence ID" value="AKG39118.1"/>
    <property type="molecule type" value="Genomic_DNA"/>
</dbReference>
<protein>
    <submittedName>
        <fullName evidence="2">DNA polymerase III subunit beta</fullName>
    </submittedName>
</protein>
<organism evidence="2 3">
    <name type="scientific">Infirmifilum uzonense</name>
    <dbReference type="NCBI Taxonomy" id="1550241"/>
    <lineage>
        <taxon>Archaea</taxon>
        <taxon>Thermoproteota</taxon>
        <taxon>Thermoprotei</taxon>
        <taxon>Thermofilales</taxon>
        <taxon>Thermofilaceae</taxon>
        <taxon>Infirmifilum</taxon>
    </lineage>
</organism>
<gene>
    <name evidence="2" type="ORF">MA03_07525</name>
</gene>
<evidence type="ECO:0000259" key="1">
    <source>
        <dbReference type="Pfam" id="PF01909"/>
    </source>
</evidence>
<reference evidence="2 3" key="1">
    <citation type="journal article" date="2015" name="Stand. Genomic Sci.">
        <title>Complete genome sequence of and proposal of Thermofilum uzonense sp. nov. a novel hyperthermophilic crenarchaeon and emended description of the genus Thermofilum.</title>
        <authorList>
            <person name="Toshchakov S.V."/>
            <person name="Korzhenkov A.A."/>
            <person name="Samarov N.I."/>
            <person name="Mazunin I.O."/>
            <person name="Mozhey O.I."/>
            <person name="Shmyr I.S."/>
            <person name="Derbikova K.S."/>
            <person name="Taranov E.A."/>
            <person name="Dominova I.N."/>
            <person name="Bonch-Osmolovskaya E.A."/>
            <person name="Patrushev M.V."/>
            <person name="Podosokorskaya O.A."/>
            <person name="Kublanov I.V."/>
        </authorList>
    </citation>
    <scope>NUCLEOTIDE SEQUENCE [LARGE SCALE GENOMIC DNA]</scope>
    <source>
        <strain evidence="2 3">1807-2</strain>
    </source>
</reference>
<feature type="domain" description="Polymerase nucleotidyl transferase" evidence="1">
    <location>
        <begin position="13"/>
        <end position="89"/>
    </location>
</feature>
<keyword evidence="3" id="KW-1185">Reference proteome</keyword>
<dbReference type="Gene3D" id="3.30.460.10">
    <property type="entry name" value="Beta Polymerase, domain 2"/>
    <property type="match status" value="1"/>
</dbReference>
<dbReference type="OrthoDB" id="40412at2157"/>
<dbReference type="Proteomes" id="UP000067434">
    <property type="component" value="Chromosome"/>
</dbReference>
<dbReference type="KEGG" id="thf:MA03_07525"/>
<dbReference type="RefSeq" id="WP_052884660.1">
    <property type="nucleotide sequence ID" value="NZ_CP009961.1"/>
</dbReference>
<sequence>MKSRNNPLEVAVKVKRIVQSIDPEARFFLFGSAVCGPRTAAGDIDVLVVSEFVDRKYDVMVSVYEEVLEPVEGHVTTRVKFETWYKRFIPSGELVEV</sequence>
<dbReference type="SUPFAM" id="SSF81301">
    <property type="entry name" value="Nucleotidyltransferase"/>
    <property type="match status" value="1"/>
</dbReference>
<dbReference type="HOGENOM" id="CLU_159724_0_0_2"/>
<dbReference type="InterPro" id="IPR002934">
    <property type="entry name" value="Polymerase_NTP_transf_dom"/>
</dbReference>
<accession>A0A0F7FID7</accession>
<evidence type="ECO:0000313" key="3">
    <source>
        <dbReference type="Proteomes" id="UP000067434"/>
    </source>
</evidence>
<dbReference type="Pfam" id="PF01909">
    <property type="entry name" value="NTP_transf_2"/>
    <property type="match status" value="1"/>
</dbReference>
<dbReference type="GO" id="GO:0016779">
    <property type="term" value="F:nucleotidyltransferase activity"/>
    <property type="evidence" value="ECO:0007669"/>
    <property type="project" value="InterPro"/>
</dbReference>
<dbReference type="GeneID" id="25402070"/>
<proteinExistence type="predicted"/>
<dbReference type="InterPro" id="IPR043519">
    <property type="entry name" value="NT_sf"/>
</dbReference>
<dbReference type="PATRIC" id="fig|1550241.5.peg.1555"/>